<reference evidence="1 4" key="4">
    <citation type="submission" date="2019-12" db="EMBL/GenBank/DDBJ databases">
        <title>Multi-Generational Helicobacter saguini Isolates.</title>
        <authorList>
            <person name="Mannion A."/>
            <person name="Shen Z."/>
            <person name="Fox J.G."/>
        </authorList>
    </citation>
    <scope>NUCLEOTIDE SEQUENCE [LARGE SCALE GENOMIC DNA]</scope>
    <source>
        <strain evidence="1">16-048</strain>
        <strain evidence="4">16-048 (F4)</strain>
    </source>
</reference>
<dbReference type="AlphaFoldDB" id="A0A347VR22"/>
<dbReference type="Proteomes" id="UP000477070">
    <property type="component" value="Unassembled WGS sequence"/>
</dbReference>
<evidence type="ECO:0000313" key="4">
    <source>
        <dbReference type="Proteomes" id="UP000477070"/>
    </source>
</evidence>
<name>A0A347VR22_9HELI</name>
<protein>
    <submittedName>
        <fullName evidence="2">Uncharacterized protein</fullName>
    </submittedName>
</protein>
<organism evidence="2 3">
    <name type="scientific">Helicobacter saguini</name>
    <dbReference type="NCBI Taxonomy" id="1548018"/>
    <lineage>
        <taxon>Bacteria</taxon>
        <taxon>Pseudomonadati</taxon>
        <taxon>Campylobacterota</taxon>
        <taxon>Epsilonproteobacteria</taxon>
        <taxon>Campylobacterales</taxon>
        <taxon>Helicobacteraceae</taxon>
        <taxon>Helicobacter</taxon>
    </lineage>
</organism>
<evidence type="ECO:0000313" key="3">
    <source>
        <dbReference type="Proteomes" id="UP000029714"/>
    </source>
</evidence>
<reference evidence="2 3" key="2">
    <citation type="journal article" date="2016" name="Infect. Immun.">
        <title>Helicobacter saguini, a Novel Helicobacter Isolated from Cotton-Top Tamarins with Ulcerative Colitis, Has Proinflammatory Properties and Induces Typhlocolitis and Dysplasia in Gnotobiotic IL-10-/- Mice.</title>
        <authorList>
            <person name="Shen Z."/>
            <person name="Mannion A."/>
            <person name="Whary M.T."/>
            <person name="Muthupalani S."/>
            <person name="Sheh A."/>
            <person name="Feng Y."/>
            <person name="Gong G."/>
            <person name="Vandamme P."/>
            <person name="Holcombe H.R."/>
            <person name="Paster B.J."/>
            <person name="Fox J.G."/>
        </authorList>
    </citation>
    <scope>NUCLEOTIDE SEQUENCE [LARGE SCALE GENOMIC DNA]</scope>
    <source>
        <strain evidence="2 3">MIT 97-6194</strain>
    </source>
</reference>
<proteinExistence type="predicted"/>
<sequence length="117" mass="13733">MKPIDKLEDEELFDKIQGIFKIASAFAPFLLKRFWNPIKLFKFGKLGLSLKGDITSMKNVSNDKKIDYAVSALTKILIFRRENREEFEELFEALEDVVRKYDENPIEIKDSILKVME</sequence>
<accession>A0A347VR22</accession>
<dbReference type="Proteomes" id="UP000029714">
    <property type="component" value="Unassembled WGS sequence"/>
</dbReference>
<comment type="caution">
    <text evidence="2">The sequence shown here is derived from an EMBL/GenBank/DDBJ whole genome shotgun (WGS) entry which is preliminary data.</text>
</comment>
<dbReference type="EMBL" id="QBIU01000001">
    <property type="protein sequence ID" value="MWV68617.1"/>
    <property type="molecule type" value="Genomic_DNA"/>
</dbReference>
<reference evidence="2 3" key="1">
    <citation type="journal article" date="2014" name="Genome Announc.">
        <title>Draft genome sequences of eight enterohepatic helicobacter species isolated from both laboratory and wild rodents.</title>
        <authorList>
            <person name="Sheh A."/>
            <person name="Shen Z."/>
            <person name="Fox J.G."/>
        </authorList>
    </citation>
    <scope>NUCLEOTIDE SEQUENCE [LARGE SCALE GENOMIC DNA]</scope>
    <source>
        <strain evidence="2 3">MIT 97-6194</strain>
    </source>
</reference>
<reference evidence="2" key="3">
    <citation type="submission" date="2018-04" db="EMBL/GenBank/DDBJ databases">
        <authorList>
            <person name="Sheh A."/>
            <person name="Shen Z."/>
            <person name="Mannion A.J."/>
            <person name="Fox J.G."/>
        </authorList>
    </citation>
    <scope>NUCLEOTIDE SEQUENCE</scope>
    <source>
        <strain evidence="2">MIT 97-6194</strain>
    </source>
</reference>
<keyword evidence="3" id="KW-1185">Reference proteome</keyword>
<gene>
    <name evidence="1" type="ORF">DCO61_00860</name>
    <name evidence="2" type="ORF">LS64_000335</name>
</gene>
<evidence type="ECO:0000313" key="2">
    <source>
        <dbReference type="EMBL" id="TLD95854.1"/>
    </source>
</evidence>
<evidence type="ECO:0000313" key="1">
    <source>
        <dbReference type="EMBL" id="MWV68617.1"/>
    </source>
</evidence>
<dbReference type="RefSeq" id="WP_034569802.1">
    <property type="nucleotide sequence ID" value="NZ_JRMP02000001.1"/>
</dbReference>
<dbReference type="EMBL" id="JRMP02000001">
    <property type="protein sequence ID" value="TLD95854.1"/>
    <property type="molecule type" value="Genomic_DNA"/>
</dbReference>